<dbReference type="Pfam" id="PF00307">
    <property type="entry name" value="CH"/>
    <property type="match status" value="1"/>
</dbReference>
<name>A0A671VP17_SPAAU</name>
<feature type="domain" description="Calponin-homology (CH)" evidence="14">
    <location>
        <begin position="15"/>
        <end position="117"/>
    </location>
</feature>
<dbReference type="PANTHER" id="PTHR23068">
    <property type="entry name" value="DNA CYTOSINE-5- -METHYLTRANSFERASE 3-RELATED"/>
    <property type="match status" value="1"/>
</dbReference>
<protein>
    <recommendedName>
        <fullName evidence="2">DNA (cytosine-5-)-methyltransferase</fullName>
        <ecNumber evidence="2">2.1.1.37</ecNumber>
    </recommendedName>
</protein>
<keyword evidence="11" id="KW-0539">Nucleus</keyword>
<feature type="compositionally biased region" description="Polar residues" evidence="13">
    <location>
        <begin position="136"/>
        <end position="148"/>
    </location>
</feature>
<dbReference type="GO" id="GO:0051718">
    <property type="term" value="F:DNA (cytosine-5-)-methyltransferase activity, acting on CpG substrates"/>
    <property type="evidence" value="ECO:0007669"/>
    <property type="project" value="TreeGrafter"/>
</dbReference>
<dbReference type="Pfam" id="PF21255">
    <property type="entry name" value="DNMT3_ADD_GATA1-like"/>
    <property type="match status" value="1"/>
</dbReference>
<evidence type="ECO:0000256" key="7">
    <source>
        <dbReference type="ARBA" id="ARBA00022723"/>
    </source>
</evidence>
<evidence type="ECO:0000313" key="17">
    <source>
        <dbReference type="Ensembl" id="ENSSAUP00010027422.1"/>
    </source>
</evidence>
<dbReference type="SUPFAM" id="SSF47576">
    <property type="entry name" value="Calponin-homology domain, CH-domain"/>
    <property type="match status" value="1"/>
</dbReference>
<dbReference type="AlphaFoldDB" id="A0A671VP17"/>
<evidence type="ECO:0000259" key="16">
    <source>
        <dbReference type="PROSITE" id="PS51533"/>
    </source>
</evidence>
<keyword evidence="10" id="KW-0238">DNA-binding</keyword>
<dbReference type="EC" id="2.1.1.37" evidence="2"/>
<keyword evidence="9" id="KW-0862">Zinc</keyword>
<dbReference type="PROSITE" id="PS51533">
    <property type="entry name" value="ADD"/>
    <property type="match status" value="1"/>
</dbReference>
<comment type="subcellular location">
    <subcellularLocation>
        <location evidence="1">Nucleus</location>
    </subcellularLocation>
</comment>
<accession>A0A671VP17</accession>
<gene>
    <name evidence="17" type="primary">dnmt3ba</name>
</gene>
<evidence type="ECO:0000256" key="11">
    <source>
        <dbReference type="ARBA" id="ARBA00023242"/>
    </source>
</evidence>
<dbReference type="GO" id="GO:0032259">
    <property type="term" value="P:methylation"/>
    <property type="evidence" value="ECO:0007669"/>
    <property type="project" value="UniProtKB-KW"/>
</dbReference>
<evidence type="ECO:0000256" key="3">
    <source>
        <dbReference type="ARBA" id="ARBA00022491"/>
    </source>
</evidence>
<dbReference type="GO" id="GO:0003677">
    <property type="term" value="F:DNA binding"/>
    <property type="evidence" value="ECO:0007669"/>
    <property type="project" value="UniProtKB-KW"/>
</dbReference>
<evidence type="ECO:0000256" key="13">
    <source>
        <dbReference type="SAM" id="MobiDB-lite"/>
    </source>
</evidence>
<evidence type="ECO:0000256" key="12">
    <source>
        <dbReference type="PROSITE-ProRule" id="PRU01016"/>
    </source>
</evidence>
<evidence type="ECO:0000256" key="9">
    <source>
        <dbReference type="ARBA" id="ARBA00022833"/>
    </source>
</evidence>
<comment type="similarity">
    <text evidence="12">Belongs to the class I-like SAM-binding methyltransferase superfamily. C5-methyltransferase family.</text>
</comment>
<feature type="domain" description="PWWP" evidence="15">
    <location>
        <begin position="674"/>
        <end position="729"/>
    </location>
</feature>
<dbReference type="Proteomes" id="UP000472265">
    <property type="component" value="Chromosome 7"/>
</dbReference>
<evidence type="ECO:0000256" key="10">
    <source>
        <dbReference type="ARBA" id="ARBA00023125"/>
    </source>
</evidence>
<dbReference type="Gene3D" id="3.40.50.150">
    <property type="entry name" value="Vaccinia Virus protein VP39"/>
    <property type="match status" value="2"/>
</dbReference>
<dbReference type="PROSITE" id="PS51679">
    <property type="entry name" value="SAM_MT_C5"/>
    <property type="match status" value="1"/>
</dbReference>
<keyword evidence="18" id="KW-1185">Reference proteome</keyword>
<dbReference type="PROSITE" id="PS00094">
    <property type="entry name" value="C5_MTASE_1"/>
    <property type="match status" value="1"/>
</dbReference>
<evidence type="ECO:0000256" key="6">
    <source>
        <dbReference type="ARBA" id="ARBA00022691"/>
    </source>
</evidence>
<dbReference type="InterPro" id="IPR036872">
    <property type="entry name" value="CH_dom_sf"/>
</dbReference>
<evidence type="ECO:0000256" key="5">
    <source>
        <dbReference type="ARBA" id="ARBA00022679"/>
    </source>
</evidence>
<reference evidence="17" key="1">
    <citation type="submission" date="2021-04" db="EMBL/GenBank/DDBJ databases">
        <authorList>
            <consortium name="Wellcome Sanger Institute Data Sharing"/>
        </authorList>
    </citation>
    <scope>NUCLEOTIDE SEQUENCE [LARGE SCALE GENOMIC DNA]</scope>
</reference>
<evidence type="ECO:0000256" key="2">
    <source>
        <dbReference type="ARBA" id="ARBA00011975"/>
    </source>
</evidence>
<dbReference type="InterPro" id="IPR040552">
    <property type="entry name" value="DNMT3_ADD_GATA1-like"/>
</dbReference>
<dbReference type="GO" id="GO:0008270">
    <property type="term" value="F:zinc ion binding"/>
    <property type="evidence" value="ECO:0007669"/>
    <property type="project" value="UniProtKB-KW"/>
</dbReference>
<dbReference type="Ensembl" id="ENSSAUT00010028930.1">
    <property type="protein sequence ID" value="ENSSAUP00010027422.1"/>
    <property type="gene ID" value="ENSSAUG00010010860.1"/>
</dbReference>
<dbReference type="PANTHER" id="PTHR23068:SF53">
    <property type="entry name" value="DNA (CYTOSINE-5-)-METHYLTRANSFERASE"/>
    <property type="match status" value="1"/>
</dbReference>
<dbReference type="Pfam" id="PF00855">
    <property type="entry name" value="PWWP"/>
    <property type="match status" value="1"/>
</dbReference>
<dbReference type="GO" id="GO:0000122">
    <property type="term" value="P:negative regulation of transcription by RNA polymerase II"/>
    <property type="evidence" value="ECO:0007669"/>
    <property type="project" value="TreeGrafter"/>
</dbReference>
<keyword evidence="5 12" id="KW-0808">Transferase</keyword>
<dbReference type="InterPro" id="IPR001715">
    <property type="entry name" value="CH_dom"/>
</dbReference>
<evidence type="ECO:0000256" key="1">
    <source>
        <dbReference type="ARBA" id="ARBA00004123"/>
    </source>
</evidence>
<dbReference type="InterPro" id="IPR049554">
    <property type="entry name" value="DNMT3_ADD_PHD"/>
</dbReference>
<proteinExistence type="inferred from homology"/>
<dbReference type="GO" id="GO:0005634">
    <property type="term" value="C:nucleus"/>
    <property type="evidence" value="ECO:0007669"/>
    <property type="project" value="UniProtKB-SubCell"/>
</dbReference>
<dbReference type="Pfam" id="PF00145">
    <property type="entry name" value="DNA_methylase"/>
    <property type="match status" value="1"/>
</dbReference>
<dbReference type="FunFam" id="3.40.50.150:FF:000008">
    <property type="entry name" value="DNA (Cytosine-5)-methyltransferase 3A isoform X1"/>
    <property type="match status" value="1"/>
</dbReference>
<dbReference type="GeneTree" id="ENSGT00940000166425"/>
<dbReference type="PROSITE" id="PS50021">
    <property type="entry name" value="CH"/>
    <property type="match status" value="1"/>
</dbReference>
<dbReference type="InterPro" id="IPR050390">
    <property type="entry name" value="C5-Methyltransferase"/>
</dbReference>
<keyword evidence="7" id="KW-0479">Metal-binding</keyword>
<dbReference type="InterPro" id="IPR000313">
    <property type="entry name" value="PWWP_dom"/>
</dbReference>
<organism evidence="17 18">
    <name type="scientific">Sparus aurata</name>
    <name type="common">Gilthead sea bream</name>
    <dbReference type="NCBI Taxonomy" id="8175"/>
    <lineage>
        <taxon>Eukaryota</taxon>
        <taxon>Metazoa</taxon>
        <taxon>Chordata</taxon>
        <taxon>Craniata</taxon>
        <taxon>Vertebrata</taxon>
        <taxon>Euteleostomi</taxon>
        <taxon>Actinopterygii</taxon>
        <taxon>Neopterygii</taxon>
        <taxon>Teleostei</taxon>
        <taxon>Neoteleostei</taxon>
        <taxon>Acanthomorphata</taxon>
        <taxon>Eupercaria</taxon>
        <taxon>Spariformes</taxon>
        <taxon>Sparidae</taxon>
        <taxon>Sparus</taxon>
    </lineage>
</organism>
<evidence type="ECO:0000313" key="18">
    <source>
        <dbReference type="Proteomes" id="UP000472265"/>
    </source>
</evidence>
<feature type="region of interest" description="Disordered" evidence="13">
    <location>
        <begin position="126"/>
        <end position="148"/>
    </location>
</feature>
<reference evidence="17" key="3">
    <citation type="submission" date="2025-09" db="UniProtKB">
        <authorList>
            <consortium name="Ensembl"/>
        </authorList>
    </citation>
    <scope>IDENTIFICATION</scope>
</reference>
<keyword evidence="6 12" id="KW-0949">S-adenosyl-L-methionine</keyword>
<dbReference type="SMART" id="SM00293">
    <property type="entry name" value="PWWP"/>
    <property type="match status" value="1"/>
</dbReference>
<dbReference type="Gene3D" id="2.30.30.140">
    <property type="match status" value="1"/>
</dbReference>
<feature type="domain" description="PHD-type" evidence="16">
    <location>
        <begin position="825"/>
        <end position="957"/>
    </location>
</feature>
<evidence type="ECO:0000256" key="8">
    <source>
        <dbReference type="ARBA" id="ARBA00022771"/>
    </source>
</evidence>
<reference evidence="17" key="2">
    <citation type="submission" date="2025-08" db="UniProtKB">
        <authorList>
            <consortium name="Ensembl"/>
        </authorList>
    </citation>
    <scope>IDENTIFICATION</scope>
</reference>
<dbReference type="PROSITE" id="PS50812">
    <property type="entry name" value="PWWP"/>
    <property type="match status" value="1"/>
</dbReference>
<evidence type="ECO:0000259" key="15">
    <source>
        <dbReference type="PROSITE" id="PS50812"/>
    </source>
</evidence>
<evidence type="ECO:0000259" key="14">
    <source>
        <dbReference type="PROSITE" id="PS50021"/>
    </source>
</evidence>
<dbReference type="Pfam" id="PF17980">
    <property type="entry name" value="ADD_DNMT3"/>
    <property type="match status" value="1"/>
</dbReference>
<sequence>MASAAVITPDSSQDKSSRFYLMTWFNNLLKTDFKDLQQMGSGVSHCQVMDMVIPGSIDMDKVKFEVQGEEDRKHNFSLLNEAFSKNGITRTIPIEELIKGDSKSNFEILKWFKAFYIANMKSEENDHVKAQDNRDTSPVPSSPQSGKITSGSAIRFIYKQCYTGSAKGEQVSRHFARYKLGLQYPEDITSICQHTPYCVYIYDGVALEDDTVSVVLVGFFDVEASRHCIRFLDALQSAGGEEDQTAAAVVESLKKFGLPTDNLVAFYSDSNGAALQQMCSQLRELNPNIVALGGMYTIADAACQAGVKELSNQIQELMVDIHAHYSCSTKNKHLEALFGSDVKADSPFPLNTSCLNFFLFVTKMLEEWTDLTLYFESSDKEDDKVKSICFQLQDPKVRATFMFLEQALKPLYNFQRHLQKHKGATRDDILLILEEASSLLCTYTSYFLHHQAAVRFVKERDAQMLKNEKFHLSSPELRLGGKAVEDFLNESKATEALSLLKEEALSFYAALTGCIAEELPLSEVVLKSIAELLNPQSRLKVIGKAVEELGTKLGVCSPQLTTEFLEYQLEGWSEEGEKDNPAAPSLEKYWATILKDTKPTSVFRKLILTLMSLPCPPLEAQSRLNIFCLCLYLALENEDAAPFSESEAFAESECDLKNFLVVFPCLQDGKGFLTGELVWGKVKGFSWWPGMVMSWKTKSSPPGMRRVEWFGDGMFSEIYTDGLQPFSAFTKCFCKNSFASLPVYKEGIFQILEVRKLIKIRPFFVIFSEGNKEKELKLMLDWAFEGFLPTGPEGFLPPGRCTYKYIYLLLIIRNMKSFGLVLCGFVHVQWFVIPDVCLSCGSSEVDVQHPLFEGGLCQKCKENFTETLYRYDEDGYQSYCTVCCAGLEVILCGNASCCRCFCKDCLDILVGNGTFDKLKDVDPWSCYMCQPSECAGNLKLRPDWRVKVQDLFVNNSEPHRVYPSIPADQRRPLKVLSLFDGIATGYLVLKDLGFKIERYIASEICDDSIAVGMIKHEGKIEYVNDVRTITRKHLAEWGPFDLLIGGSPCNDLSMVNPLRKGLFEGTGRLFFEFYRILTMLKPKEGDDRPFFWLFENVVFMSAHDKSDICRFLECNPILIDAVKVSPAHRARYFWGNLPGMNRPLATALDDKVALQDCLESGRKAKVDKVRTITTKSNSLRQGKMGLPVNMNGKEDYLWCTELEQIFGFPKHYTDVNNMGRSQRQRVLGRSWSVPVIRHLFAPLKDYYECE</sequence>
<dbReference type="SUPFAM" id="SSF53335">
    <property type="entry name" value="S-adenosyl-L-methionine-dependent methyltransferases"/>
    <property type="match status" value="1"/>
</dbReference>
<keyword evidence="8" id="KW-0863">Zinc-finger</keyword>
<keyword evidence="4 12" id="KW-0489">Methyltransferase</keyword>
<dbReference type="InterPro" id="IPR001525">
    <property type="entry name" value="C5_MeTfrase"/>
</dbReference>
<evidence type="ECO:0000256" key="4">
    <source>
        <dbReference type="ARBA" id="ARBA00022603"/>
    </source>
</evidence>
<dbReference type="SUPFAM" id="SSF63748">
    <property type="entry name" value="Tudor/PWWP/MBT"/>
    <property type="match status" value="1"/>
</dbReference>
<feature type="active site" evidence="12">
    <location>
        <position position="1049"/>
    </location>
</feature>
<dbReference type="InterPro" id="IPR029063">
    <property type="entry name" value="SAM-dependent_MTases_sf"/>
</dbReference>
<dbReference type="Gene3D" id="1.10.720.50">
    <property type="entry name" value="PWWP, helical domain"/>
    <property type="match status" value="1"/>
</dbReference>
<feature type="compositionally biased region" description="Basic and acidic residues" evidence="13">
    <location>
        <begin position="126"/>
        <end position="135"/>
    </location>
</feature>
<dbReference type="Gene3D" id="1.10.418.10">
    <property type="entry name" value="Calponin-like domain"/>
    <property type="match status" value="1"/>
</dbReference>
<dbReference type="InterPro" id="IPR025766">
    <property type="entry name" value="ADD"/>
</dbReference>
<dbReference type="InterPro" id="IPR018117">
    <property type="entry name" value="C5_DNA_meth_AS"/>
</dbReference>
<keyword evidence="3" id="KW-0678">Repressor</keyword>